<protein>
    <submittedName>
        <fullName evidence="1">Uncharacterized protein</fullName>
    </submittedName>
</protein>
<proteinExistence type="predicted"/>
<sequence length="108" mass="12939">MNSLNYFNNREDCKKFLDSFDFKYFIPYFCDWDGYNRYTVQLNKECTKILYCSLDSVKDGLVKDSFYFFNAEKLKVKNKEGILVDAFQLAEAGESIRRYVRGRKYLPK</sequence>
<name>A0A3M0SWR1_9CLOT</name>
<comment type="caution">
    <text evidence="1">The sequence shown here is derived from an EMBL/GenBank/DDBJ whole genome shotgun (WGS) entry which is preliminary data.</text>
</comment>
<evidence type="ECO:0000313" key="2">
    <source>
        <dbReference type="Proteomes" id="UP000277999"/>
    </source>
</evidence>
<reference evidence="1 2" key="1">
    <citation type="submission" date="2018-10" db="EMBL/GenBank/DDBJ databases">
        <title>Genome-centric metagenomics revealed C2 chemical producing, CO utilizing Clostridium with novel acetogenic gene cluster.</title>
        <authorList>
            <person name="Kang H."/>
            <person name="Park B."/>
            <person name="Choi I.G."/>
            <person name="Chang I.S."/>
        </authorList>
    </citation>
    <scope>NUCLEOTIDE SEQUENCE [LARGE SCALE GENOMIC DNA]</scope>
    <source>
        <strain evidence="1 2">H21-9</strain>
    </source>
</reference>
<dbReference type="EMBL" id="RFAQ01000014">
    <property type="protein sequence ID" value="RMD02292.1"/>
    <property type="molecule type" value="Genomic_DNA"/>
</dbReference>
<gene>
    <name evidence="1" type="ORF">D9O40_06525</name>
</gene>
<dbReference type="AlphaFoldDB" id="A0A3M0SWR1"/>
<accession>A0A3M0SWR1</accession>
<evidence type="ECO:0000313" key="1">
    <source>
        <dbReference type="EMBL" id="RMD02292.1"/>
    </source>
</evidence>
<dbReference type="Proteomes" id="UP000277999">
    <property type="component" value="Unassembled WGS sequence"/>
</dbReference>
<organism evidence="1 2">
    <name type="scientific">Clostridium autoethanogenum</name>
    <dbReference type="NCBI Taxonomy" id="84023"/>
    <lineage>
        <taxon>Bacteria</taxon>
        <taxon>Bacillati</taxon>
        <taxon>Bacillota</taxon>
        <taxon>Clostridia</taxon>
        <taxon>Eubacteriales</taxon>
        <taxon>Clostridiaceae</taxon>
        <taxon>Clostridium</taxon>
    </lineage>
</organism>